<dbReference type="InterPro" id="IPR033178">
    <property type="entry name" value="PSD_type1_pro"/>
</dbReference>
<comment type="cofactor">
    <cofactor evidence="12">
        <name>pyruvate</name>
        <dbReference type="ChEBI" id="CHEBI:15361"/>
    </cofactor>
    <text evidence="12">Binds 1 pyruvoyl group covalently per subunit.</text>
</comment>
<proteinExistence type="inferred from homology"/>
<dbReference type="Proteomes" id="UP000599578">
    <property type="component" value="Unassembled WGS sequence"/>
</dbReference>
<dbReference type="InterPro" id="IPR033177">
    <property type="entry name" value="PSD-B"/>
</dbReference>
<keyword evidence="10 12" id="KW-1208">Phospholipid metabolism</keyword>
<comment type="similarity">
    <text evidence="12">Belongs to the phosphatidylserine decarboxylase family. PSD-B subfamily. Prokaryotic type I sub-subfamily.</text>
</comment>
<keyword evidence="7 12" id="KW-0865">Zymogen</keyword>
<keyword evidence="4 12" id="KW-0210">Decarboxylase</keyword>
<keyword evidence="5 12" id="KW-0443">Lipid metabolism</keyword>
<reference evidence="14 15" key="1">
    <citation type="journal article" date="2014" name="Int. J. Syst. Evol. Microbiol.">
        <title>Complete genome sequence of Corynebacterium casei LMG S-19264T (=DSM 44701T), isolated from a smear-ripened cheese.</title>
        <authorList>
            <consortium name="US DOE Joint Genome Institute (JGI-PGF)"/>
            <person name="Walter F."/>
            <person name="Albersmeier A."/>
            <person name="Kalinowski J."/>
            <person name="Ruckert C."/>
        </authorList>
    </citation>
    <scope>NUCLEOTIDE SEQUENCE [LARGE SCALE GENOMIC DNA]</scope>
    <source>
        <strain evidence="14 15">CGMCC 1.7286</strain>
    </source>
</reference>
<protein>
    <recommendedName>
        <fullName evidence="12">Phosphatidylserine decarboxylase proenzyme</fullName>
        <ecNumber evidence="12">4.1.1.65</ecNumber>
    </recommendedName>
    <component>
        <recommendedName>
            <fullName evidence="12">Phosphatidylserine decarboxylase alpha chain</fullName>
        </recommendedName>
    </component>
    <component>
        <recommendedName>
            <fullName evidence="12">Phosphatidylserine decarboxylase beta chain</fullName>
        </recommendedName>
    </component>
</protein>
<feature type="active site" description="Charge relay system; for autoendoproteolytic cleavage activity" evidence="12">
    <location>
        <position position="147"/>
    </location>
</feature>
<evidence type="ECO:0000256" key="6">
    <source>
        <dbReference type="ARBA" id="ARBA00023136"/>
    </source>
</evidence>
<feature type="active site" description="Charge relay system; for autoendoproteolytic cleavage activity" evidence="12">
    <location>
        <position position="90"/>
    </location>
</feature>
<feature type="chain" id="PRO_5038195245" description="Phosphatidylserine decarboxylase alpha chain" evidence="12">
    <location>
        <begin position="252"/>
        <end position="297"/>
    </location>
</feature>
<evidence type="ECO:0000256" key="11">
    <source>
        <dbReference type="ARBA" id="ARBA00023317"/>
    </source>
</evidence>
<evidence type="ECO:0000256" key="8">
    <source>
        <dbReference type="ARBA" id="ARBA00023209"/>
    </source>
</evidence>
<comment type="caution">
    <text evidence="14">The sequence shown here is derived from an EMBL/GenBank/DDBJ whole genome shotgun (WGS) entry which is preliminary data.</text>
</comment>
<dbReference type="HAMAP" id="MF_00662">
    <property type="entry name" value="PS_decarb_PSD_B_type1"/>
    <property type="match status" value="1"/>
</dbReference>
<keyword evidence="8 12" id="KW-0594">Phospholipid biosynthesis</keyword>
<evidence type="ECO:0000256" key="5">
    <source>
        <dbReference type="ARBA" id="ARBA00023098"/>
    </source>
</evidence>
<evidence type="ECO:0000256" key="2">
    <source>
        <dbReference type="ARBA" id="ARBA00022475"/>
    </source>
</evidence>
<evidence type="ECO:0000256" key="12">
    <source>
        <dbReference type="HAMAP-Rule" id="MF_00662"/>
    </source>
</evidence>
<evidence type="ECO:0000256" key="1">
    <source>
        <dbReference type="ARBA" id="ARBA00005189"/>
    </source>
</evidence>
<evidence type="ECO:0000256" key="7">
    <source>
        <dbReference type="ARBA" id="ARBA00023145"/>
    </source>
</evidence>
<name>A0A917ZLQ5_9GAMM</name>
<keyword evidence="2 12" id="KW-1003">Cell membrane</keyword>
<evidence type="ECO:0000256" key="4">
    <source>
        <dbReference type="ARBA" id="ARBA00022793"/>
    </source>
</evidence>
<accession>A0A917ZLQ5</accession>
<evidence type="ECO:0000256" key="10">
    <source>
        <dbReference type="ARBA" id="ARBA00023264"/>
    </source>
</evidence>
<dbReference type="EC" id="4.1.1.65" evidence="12"/>
<comment type="PTM">
    <text evidence="12">Is synthesized initially as an inactive proenzyme. Formation of the active enzyme involves a self-maturation process in which the active site pyruvoyl group is generated from an internal serine residue via an autocatalytic post-translational modification. Two non-identical subunits are generated from the proenzyme in this reaction, and the pyruvate is formed at the N-terminus of the alpha chain, which is derived from the carboxyl end of the proenzyme. The autoendoproteolytic cleavage occurs by a canonical serine protease mechanism, in which the side chain hydroxyl group of the serine supplies its oxygen atom to form the C-terminus of the beta chain, while the remainder of the serine residue undergoes an oxidative deamination to produce ammonia and the pyruvoyl prosthetic group on the alpha chain. During this reaction, the Ser that is part of the protease active site of the proenzyme becomes the pyruvoyl prosthetic group, which constitutes an essential element of the active site of the mature decarboxylase.</text>
</comment>
<keyword evidence="15" id="KW-1185">Reference proteome</keyword>
<feature type="active site" description="Schiff-base intermediate with substrate; via pyruvic acid; for decarboxylase activity" evidence="12">
    <location>
        <position position="252"/>
    </location>
</feature>
<keyword evidence="9 12" id="KW-0456">Lyase</keyword>
<dbReference type="PANTHER" id="PTHR10067">
    <property type="entry name" value="PHOSPHATIDYLSERINE DECARBOXYLASE"/>
    <property type="match status" value="1"/>
</dbReference>
<dbReference type="Pfam" id="PF02666">
    <property type="entry name" value="PS_Dcarbxylase"/>
    <property type="match status" value="1"/>
</dbReference>
<feature type="modified residue" description="Pyruvic acid (Ser); by autocatalysis" evidence="12">
    <location>
        <position position="252"/>
    </location>
</feature>
<dbReference type="GO" id="GO:0004609">
    <property type="term" value="F:phosphatidylserine decarboxylase activity"/>
    <property type="evidence" value="ECO:0007669"/>
    <property type="project" value="UniProtKB-UniRule"/>
</dbReference>
<feature type="site" description="Cleavage (non-hydrolytic); by autocatalysis" evidence="12">
    <location>
        <begin position="251"/>
        <end position="252"/>
    </location>
</feature>
<comment type="pathway">
    <text evidence="12">Phospholipid metabolism; phosphatidylethanolamine biosynthesis; phosphatidylethanolamine from CDP-diacylglycerol: step 2/2.</text>
</comment>
<keyword evidence="3 12" id="KW-0444">Lipid biosynthesis</keyword>
<dbReference type="GO" id="GO:0005886">
    <property type="term" value="C:plasma membrane"/>
    <property type="evidence" value="ECO:0007669"/>
    <property type="project" value="UniProtKB-SubCell"/>
</dbReference>
<gene>
    <name evidence="12 14" type="primary">psd</name>
    <name evidence="14" type="ORF">GCM10011348_36030</name>
</gene>
<organism evidence="14 15">
    <name type="scientific">Marinobacterium nitratireducens</name>
    <dbReference type="NCBI Taxonomy" id="518897"/>
    <lineage>
        <taxon>Bacteria</taxon>
        <taxon>Pseudomonadati</taxon>
        <taxon>Pseudomonadota</taxon>
        <taxon>Gammaproteobacteria</taxon>
        <taxon>Oceanospirillales</taxon>
        <taxon>Oceanospirillaceae</taxon>
        <taxon>Marinobacterium</taxon>
    </lineage>
</organism>
<keyword evidence="6 12" id="KW-0472">Membrane</keyword>
<dbReference type="EMBL" id="BMLT01000010">
    <property type="protein sequence ID" value="GGO86062.1"/>
    <property type="molecule type" value="Genomic_DNA"/>
</dbReference>
<dbReference type="InterPro" id="IPR003817">
    <property type="entry name" value="PS_Dcarbxylase"/>
</dbReference>
<comment type="subcellular location">
    <subcellularLocation>
        <location evidence="12">Cell membrane</location>
        <topology evidence="12">Peripheral membrane protein</topology>
    </subcellularLocation>
</comment>
<evidence type="ECO:0000256" key="13">
    <source>
        <dbReference type="SAM" id="MobiDB-lite"/>
    </source>
</evidence>
<comment type="function">
    <text evidence="12">Catalyzes the formation of phosphatidylethanolamine (PtdEtn) from phosphatidylserine (PtdSer).</text>
</comment>
<keyword evidence="11 12" id="KW-0670">Pyruvate</keyword>
<comment type="pathway">
    <text evidence="1">Lipid metabolism.</text>
</comment>
<feature type="chain" id="PRO_5038195246" description="Phosphatidylserine decarboxylase beta chain" evidence="12">
    <location>
        <begin position="1"/>
        <end position="251"/>
    </location>
</feature>
<evidence type="ECO:0000256" key="3">
    <source>
        <dbReference type="ARBA" id="ARBA00022516"/>
    </source>
</evidence>
<evidence type="ECO:0000313" key="15">
    <source>
        <dbReference type="Proteomes" id="UP000599578"/>
    </source>
</evidence>
<comment type="catalytic activity">
    <reaction evidence="12">
        <text>a 1,2-diacyl-sn-glycero-3-phospho-L-serine + H(+) = a 1,2-diacyl-sn-glycero-3-phosphoethanolamine + CO2</text>
        <dbReference type="Rhea" id="RHEA:20828"/>
        <dbReference type="ChEBI" id="CHEBI:15378"/>
        <dbReference type="ChEBI" id="CHEBI:16526"/>
        <dbReference type="ChEBI" id="CHEBI:57262"/>
        <dbReference type="ChEBI" id="CHEBI:64612"/>
        <dbReference type="EC" id="4.1.1.65"/>
    </reaction>
</comment>
<sequence>MKDKLFILLQQLAPQHCLSRLVGRLAECRDPWVKNTFIRWFAKRYGVDMQEAEIEELRAYENFNAFFTRKLKPDARPLASSPDSILSPADGAISQLGDIEHGRIFQAKGRGYGLSTLLGGDIDLAEPFKNGKFATIYLSPKDYHRVHMPVDGKLRETIYVPGDLYSVNQTTAANVDQLFARNERLVAIFDTEYGPMAMVLVGAMIVAGIETVWAGQVAPVPRQPVRHRFDARPDQDIRLSRGEEMGRFKLGSTVILLFGPDVMRWSESLGAESPLRQGEAMGTRLPAAAHEENPKDE</sequence>
<dbReference type="AlphaFoldDB" id="A0A917ZLQ5"/>
<evidence type="ECO:0000313" key="14">
    <source>
        <dbReference type="EMBL" id="GGO86062.1"/>
    </source>
</evidence>
<feature type="active site" description="Charge relay system; for autoendoproteolytic cleavage activity" evidence="12">
    <location>
        <position position="252"/>
    </location>
</feature>
<dbReference type="GO" id="GO:0006646">
    <property type="term" value="P:phosphatidylethanolamine biosynthetic process"/>
    <property type="evidence" value="ECO:0007669"/>
    <property type="project" value="UniProtKB-UniRule"/>
</dbReference>
<dbReference type="NCBIfam" id="TIGR00163">
    <property type="entry name" value="PS_decarb"/>
    <property type="match status" value="1"/>
</dbReference>
<evidence type="ECO:0000256" key="9">
    <source>
        <dbReference type="ARBA" id="ARBA00023239"/>
    </source>
</evidence>
<comment type="subunit">
    <text evidence="12">Heterodimer of a large membrane-associated beta subunit and a small pyruvoyl-containing alpha subunit.</text>
</comment>
<dbReference type="RefSeq" id="WP_188862008.1">
    <property type="nucleotide sequence ID" value="NZ_BMLT01000010.1"/>
</dbReference>
<dbReference type="PANTHER" id="PTHR10067:SF6">
    <property type="entry name" value="PHOSPHATIDYLSERINE DECARBOXYLASE PROENZYME, MITOCHONDRIAL"/>
    <property type="match status" value="1"/>
</dbReference>
<feature type="region of interest" description="Disordered" evidence="13">
    <location>
        <begin position="273"/>
        <end position="297"/>
    </location>
</feature>